<evidence type="ECO:0000259" key="10">
    <source>
        <dbReference type="Pfam" id="PF00155"/>
    </source>
</evidence>
<gene>
    <name evidence="11" type="ORF">GGQ72_003386</name>
</gene>
<feature type="domain" description="Aminotransferase class I/classII large" evidence="10">
    <location>
        <begin position="106"/>
        <end position="329"/>
    </location>
</feature>
<evidence type="ECO:0000256" key="4">
    <source>
        <dbReference type="ARBA" id="ARBA00012285"/>
    </source>
</evidence>
<dbReference type="InterPro" id="IPR005860">
    <property type="entry name" value="CobD"/>
</dbReference>
<dbReference type="Gene3D" id="3.40.640.10">
    <property type="entry name" value="Type I PLP-dependent aspartate aminotransferase-like (Major domain)"/>
    <property type="match status" value="1"/>
</dbReference>
<comment type="function">
    <text evidence="2">Decarboxylates L-threonine-O-3-phosphate to yield (R)-1-amino-2-propanol O-2-phosphate, the precursor for the linkage between the nucleotide loop and the corrin ring in cobalamin.</text>
</comment>
<protein>
    <recommendedName>
        <fullName evidence="4">threonine-phosphate decarboxylase</fullName>
        <ecNumber evidence="4">4.1.1.81</ecNumber>
    </recommendedName>
    <alternativeName>
        <fullName evidence="8">L-threonine-O-3-phosphate decarboxylase</fullName>
    </alternativeName>
</protein>
<dbReference type="Pfam" id="PF00155">
    <property type="entry name" value="Aminotran_1_2"/>
    <property type="match status" value="1"/>
</dbReference>
<dbReference type="PANTHER" id="PTHR42885">
    <property type="entry name" value="HISTIDINOL-PHOSPHATE AMINOTRANSFERASE-RELATED"/>
    <property type="match status" value="1"/>
</dbReference>
<evidence type="ECO:0000256" key="3">
    <source>
        <dbReference type="ARBA" id="ARBA00004953"/>
    </source>
</evidence>
<dbReference type="InterPro" id="IPR015422">
    <property type="entry name" value="PyrdxlP-dep_Trfase_small"/>
</dbReference>
<evidence type="ECO:0000313" key="11">
    <source>
        <dbReference type="EMBL" id="MBB4144829.1"/>
    </source>
</evidence>
<organism evidence="11 12">
    <name type="scientific">Rhizobium rhizoryzae</name>
    <dbReference type="NCBI Taxonomy" id="451876"/>
    <lineage>
        <taxon>Bacteria</taxon>
        <taxon>Pseudomonadati</taxon>
        <taxon>Pseudomonadota</taxon>
        <taxon>Alphaproteobacteria</taxon>
        <taxon>Hyphomicrobiales</taxon>
        <taxon>Rhizobiaceae</taxon>
        <taxon>Rhizobium/Agrobacterium group</taxon>
        <taxon>Rhizobium</taxon>
    </lineage>
</organism>
<evidence type="ECO:0000256" key="5">
    <source>
        <dbReference type="ARBA" id="ARBA00022573"/>
    </source>
</evidence>
<dbReference type="InterPro" id="IPR015421">
    <property type="entry name" value="PyrdxlP-dep_Trfase_major"/>
</dbReference>
<sequence>MQPQNEKRIEHGGSVMRAARQFPDAQKPWIDLSTGINPHSYGYSPVPATAFSRLPEPSDLTKLCETAARCYGASSGENIAAAAGTHLLVPMISQYIFGGRDASSVKAAILSPTYAEHAHACRMAGFQTVEATDFAALAQADLAIVVNPNNPDGRFIADHDLLALSQHLAAKGGLLVVDEAFRDVMNEPSGLVGKVHAGLVVLRSFGKFYGLAGIRLGFAVAPTELAQDLRLRLGPWAIPGPALHIGLEALADQAWQSEMRQRLRAEADRLDALLKTAKIKVAGGTMLFRYIRDDNAQAIYQYLGQAGILVRRFVERPDCLRIGLPAPDEWQRVEAALCSGNWQR</sequence>
<reference evidence="11 12" key="1">
    <citation type="submission" date="2020-08" db="EMBL/GenBank/DDBJ databases">
        <title>Genomic Encyclopedia of Type Strains, Phase IV (KMG-IV): sequencing the most valuable type-strain genomes for metagenomic binning, comparative biology and taxonomic classification.</title>
        <authorList>
            <person name="Goeker M."/>
        </authorList>
    </citation>
    <scope>NUCLEOTIDE SEQUENCE [LARGE SCALE GENOMIC DNA]</scope>
    <source>
        <strain evidence="11 12">DSM 29514</strain>
    </source>
</reference>
<keyword evidence="5" id="KW-0169">Cobalamin biosynthesis</keyword>
<dbReference type="InterPro" id="IPR015424">
    <property type="entry name" value="PyrdxlP-dep_Trfase"/>
</dbReference>
<keyword evidence="7" id="KW-0456">Lyase</keyword>
<comment type="caution">
    <text evidence="11">The sequence shown here is derived from an EMBL/GenBank/DDBJ whole genome shotgun (WGS) entry which is preliminary data.</text>
</comment>
<dbReference type="Gene3D" id="3.90.1150.10">
    <property type="entry name" value="Aspartate Aminotransferase, domain 1"/>
    <property type="match status" value="1"/>
</dbReference>
<comment type="pathway">
    <text evidence="3">Cofactor biosynthesis; adenosylcobalamin biosynthesis.</text>
</comment>
<evidence type="ECO:0000256" key="8">
    <source>
        <dbReference type="ARBA" id="ARBA00029996"/>
    </source>
</evidence>
<evidence type="ECO:0000313" key="12">
    <source>
        <dbReference type="Proteomes" id="UP000519897"/>
    </source>
</evidence>
<dbReference type="NCBIfam" id="TIGR01140">
    <property type="entry name" value="L_thr_O3P_dcar"/>
    <property type="match status" value="1"/>
</dbReference>
<comment type="cofactor">
    <cofactor evidence="1">
        <name>pyridoxal 5'-phosphate</name>
        <dbReference type="ChEBI" id="CHEBI:597326"/>
    </cofactor>
</comment>
<evidence type="ECO:0000256" key="1">
    <source>
        <dbReference type="ARBA" id="ARBA00001933"/>
    </source>
</evidence>
<evidence type="ECO:0000256" key="6">
    <source>
        <dbReference type="ARBA" id="ARBA00022898"/>
    </source>
</evidence>
<dbReference type="GO" id="GO:0030170">
    <property type="term" value="F:pyridoxal phosphate binding"/>
    <property type="evidence" value="ECO:0007669"/>
    <property type="project" value="InterPro"/>
</dbReference>
<proteinExistence type="predicted"/>
<accession>A0A7W6LI63</accession>
<dbReference type="EC" id="4.1.1.81" evidence="4"/>
<dbReference type="InterPro" id="IPR004839">
    <property type="entry name" value="Aminotransferase_I/II_large"/>
</dbReference>
<dbReference type="AlphaFoldDB" id="A0A7W6LI63"/>
<comment type="catalytic activity">
    <reaction evidence="9">
        <text>O-phospho-L-threonine + H(+) = (R)-1-aminopropan-2-yl phosphate + CO2</text>
        <dbReference type="Rhea" id="RHEA:11492"/>
        <dbReference type="ChEBI" id="CHEBI:15378"/>
        <dbReference type="ChEBI" id="CHEBI:16526"/>
        <dbReference type="ChEBI" id="CHEBI:58563"/>
        <dbReference type="ChEBI" id="CHEBI:58675"/>
        <dbReference type="EC" id="4.1.1.81"/>
    </reaction>
</comment>
<evidence type="ECO:0000256" key="2">
    <source>
        <dbReference type="ARBA" id="ARBA00003444"/>
    </source>
</evidence>
<dbReference type="SUPFAM" id="SSF53383">
    <property type="entry name" value="PLP-dependent transferases"/>
    <property type="match status" value="1"/>
</dbReference>
<dbReference type="RefSeq" id="WP_156379300.1">
    <property type="nucleotide sequence ID" value="NZ_CP049250.1"/>
</dbReference>
<keyword evidence="6" id="KW-0663">Pyridoxal phosphate</keyword>
<dbReference type="EMBL" id="JACIEC010000004">
    <property type="protein sequence ID" value="MBB4144829.1"/>
    <property type="molecule type" value="Genomic_DNA"/>
</dbReference>
<evidence type="ECO:0000256" key="9">
    <source>
        <dbReference type="ARBA" id="ARBA00048531"/>
    </source>
</evidence>
<dbReference type="InterPro" id="IPR004838">
    <property type="entry name" value="NHTrfase_class1_PyrdxlP-BS"/>
</dbReference>
<dbReference type="UniPathway" id="UPA00148"/>
<name>A0A7W6LI63_9HYPH</name>
<dbReference type="GO" id="GO:0009236">
    <property type="term" value="P:cobalamin biosynthetic process"/>
    <property type="evidence" value="ECO:0007669"/>
    <property type="project" value="UniProtKB-UniPathway"/>
</dbReference>
<dbReference type="GO" id="GO:0048472">
    <property type="term" value="F:threonine-phosphate decarboxylase activity"/>
    <property type="evidence" value="ECO:0007669"/>
    <property type="project" value="UniProtKB-EC"/>
</dbReference>
<evidence type="ECO:0000256" key="7">
    <source>
        <dbReference type="ARBA" id="ARBA00023239"/>
    </source>
</evidence>
<keyword evidence="12" id="KW-1185">Reference proteome</keyword>
<dbReference type="CDD" id="cd00609">
    <property type="entry name" value="AAT_like"/>
    <property type="match status" value="1"/>
</dbReference>
<dbReference type="PANTHER" id="PTHR42885:SF1">
    <property type="entry name" value="THREONINE-PHOSPHATE DECARBOXYLASE"/>
    <property type="match status" value="1"/>
</dbReference>
<dbReference type="PROSITE" id="PS00105">
    <property type="entry name" value="AA_TRANSFER_CLASS_1"/>
    <property type="match status" value="1"/>
</dbReference>
<dbReference type="Proteomes" id="UP000519897">
    <property type="component" value="Unassembled WGS sequence"/>
</dbReference>